<gene>
    <name evidence="2" type="ORF">RM552_03670</name>
</gene>
<dbReference type="PANTHER" id="PTHR43798">
    <property type="entry name" value="MONOACYLGLYCEROL LIPASE"/>
    <property type="match status" value="1"/>
</dbReference>
<dbReference type="Proteomes" id="UP001253545">
    <property type="component" value="Unassembled WGS sequence"/>
</dbReference>
<dbReference type="InterPro" id="IPR050266">
    <property type="entry name" value="AB_hydrolase_sf"/>
</dbReference>
<dbReference type="RefSeq" id="WP_311367432.1">
    <property type="nucleotide sequence ID" value="NZ_JAVRHX010000001.1"/>
</dbReference>
<keyword evidence="2" id="KW-0378">Hydrolase</keyword>
<dbReference type="GO" id="GO:0016787">
    <property type="term" value="F:hydrolase activity"/>
    <property type="evidence" value="ECO:0007669"/>
    <property type="project" value="UniProtKB-KW"/>
</dbReference>
<feature type="domain" description="AB hydrolase-1" evidence="1">
    <location>
        <begin position="27"/>
        <end position="138"/>
    </location>
</feature>
<evidence type="ECO:0000313" key="3">
    <source>
        <dbReference type="Proteomes" id="UP001253545"/>
    </source>
</evidence>
<reference evidence="2 3" key="1">
    <citation type="submission" date="2023-09" db="EMBL/GenBank/DDBJ databases">
        <authorList>
            <person name="Rey-Velasco X."/>
        </authorList>
    </citation>
    <scope>NUCLEOTIDE SEQUENCE [LARGE SCALE GENOMIC DNA]</scope>
    <source>
        <strain evidence="2 3">P117</strain>
    </source>
</reference>
<organism evidence="2 3">
    <name type="scientific">Glaciecola petra</name>
    <dbReference type="NCBI Taxonomy" id="3075602"/>
    <lineage>
        <taxon>Bacteria</taxon>
        <taxon>Pseudomonadati</taxon>
        <taxon>Pseudomonadota</taxon>
        <taxon>Gammaproteobacteria</taxon>
        <taxon>Alteromonadales</taxon>
        <taxon>Alteromonadaceae</taxon>
        <taxon>Glaciecola</taxon>
    </lineage>
</organism>
<name>A0ABU2ZMU5_9ALTE</name>
<dbReference type="InterPro" id="IPR000073">
    <property type="entry name" value="AB_hydrolase_1"/>
</dbReference>
<evidence type="ECO:0000259" key="1">
    <source>
        <dbReference type="Pfam" id="PF00561"/>
    </source>
</evidence>
<dbReference type="SUPFAM" id="SSF53474">
    <property type="entry name" value="alpha/beta-Hydrolases"/>
    <property type="match status" value="1"/>
</dbReference>
<dbReference type="Gene3D" id="3.40.50.1820">
    <property type="entry name" value="alpha/beta hydrolase"/>
    <property type="match status" value="1"/>
</dbReference>
<proteinExistence type="predicted"/>
<sequence length="282" mass="31017">MIKESIVALPHTKLATLQNDLTNADTTLIFVHGYLDNANSFLPMLPFFTDVNWIAVDFAGHGKSQHRSSDAHYHLLDYVFDLASLIEHLALSNVVLVGHSLGAIVSSIVASTQASYLKGFIAIESMGPLSEPEHTSAQQISASIQSRFKAQKAIRQPNSLKDIVKARCGVSDLNPHNAELIMRRNLNINADGSVEWRSDKRLRTLSPLRLTEGQALNILDSITCPRAVILGDQGFEKVKAGIDKRKAQFKGVPLYTFAGGHHVHMDSAKEIALKINTIINNY</sequence>
<dbReference type="InterPro" id="IPR029058">
    <property type="entry name" value="AB_hydrolase_fold"/>
</dbReference>
<comment type="caution">
    <text evidence="2">The sequence shown here is derived from an EMBL/GenBank/DDBJ whole genome shotgun (WGS) entry which is preliminary data.</text>
</comment>
<dbReference type="EMBL" id="JAVRHX010000001">
    <property type="protein sequence ID" value="MDT0593938.1"/>
    <property type="molecule type" value="Genomic_DNA"/>
</dbReference>
<evidence type="ECO:0000313" key="2">
    <source>
        <dbReference type="EMBL" id="MDT0593938.1"/>
    </source>
</evidence>
<protein>
    <submittedName>
        <fullName evidence="2">Alpha/beta hydrolase</fullName>
    </submittedName>
</protein>
<dbReference type="PANTHER" id="PTHR43798:SF33">
    <property type="entry name" value="HYDROLASE, PUTATIVE (AFU_ORTHOLOGUE AFUA_2G14860)-RELATED"/>
    <property type="match status" value="1"/>
</dbReference>
<keyword evidence="3" id="KW-1185">Reference proteome</keyword>
<accession>A0ABU2ZMU5</accession>
<dbReference type="Pfam" id="PF00561">
    <property type="entry name" value="Abhydrolase_1"/>
    <property type="match status" value="1"/>
</dbReference>